<feature type="compositionally biased region" description="Low complexity" evidence="1">
    <location>
        <begin position="1"/>
        <end position="14"/>
    </location>
</feature>
<keyword evidence="3" id="KW-1185">Reference proteome</keyword>
<dbReference type="GeneID" id="5855451"/>
<dbReference type="OrthoDB" id="205569at2759"/>
<evidence type="ECO:0000313" key="3">
    <source>
        <dbReference type="Proteomes" id="UP000008837"/>
    </source>
</evidence>
<dbReference type="VEuPathDB" id="FungiDB:MGL_1327"/>
<proteinExistence type="predicted"/>
<dbReference type="Proteomes" id="UP000008837">
    <property type="component" value="Unassembled WGS sequence"/>
</dbReference>
<feature type="region of interest" description="Disordered" evidence="1">
    <location>
        <begin position="1"/>
        <end position="34"/>
    </location>
</feature>
<accession>A8PX51</accession>
<dbReference type="InParanoid" id="A8PX51"/>
<protein>
    <submittedName>
        <fullName evidence="2">Uncharacterized protein</fullName>
    </submittedName>
</protein>
<dbReference type="AlphaFoldDB" id="A8PX51"/>
<evidence type="ECO:0000256" key="1">
    <source>
        <dbReference type="SAM" id="MobiDB-lite"/>
    </source>
</evidence>
<reference evidence="2 3" key="1">
    <citation type="journal article" date="2007" name="Proc. Natl. Acad. Sci. U.S.A.">
        <title>Dandruff-associated Malassezia genomes reveal convergent and divergent virulence traits shared with plant and human fungal pathogens.</title>
        <authorList>
            <person name="Xu J."/>
            <person name="Saunders C.W."/>
            <person name="Hu P."/>
            <person name="Grant R.A."/>
            <person name="Boekhout T."/>
            <person name="Kuramae E.E."/>
            <person name="Kronstad J.W."/>
            <person name="Deangelis Y.M."/>
            <person name="Reeder N.L."/>
            <person name="Johnstone K.R."/>
            <person name="Leland M."/>
            <person name="Fieno A.M."/>
            <person name="Begley W.M."/>
            <person name="Sun Y."/>
            <person name="Lacey M.P."/>
            <person name="Chaudhary T."/>
            <person name="Keough T."/>
            <person name="Chu L."/>
            <person name="Sears R."/>
            <person name="Yuan B."/>
            <person name="Dawson T.L.Jr."/>
        </authorList>
    </citation>
    <scope>NUCLEOTIDE SEQUENCE [LARGE SCALE GENOMIC DNA]</scope>
    <source>
        <strain evidence="3">ATCC MYA-4612 / CBS 7966</strain>
    </source>
</reference>
<organism evidence="2 3">
    <name type="scientific">Malassezia globosa (strain ATCC MYA-4612 / CBS 7966)</name>
    <name type="common">Dandruff-associated fungus</name>
    <dbReference type="NCBI Taxonomy" id="425265"/>
    <lineage>
        <taxon>Eukaryota</taxon>
        <taxon>Fungi</taxon>
        <taxon>Dikarya</taxon>
        <taxon>Basidiomycota</taxon>
        <taxon>Ustilaginomycotina</taxon>
        <taxon>Malasseziomycetes</taxon>
        <taxon>Malasseziales</taxon>
        <taxon>Malasseziaceae</taxon>
        <taxon>Malassezia</taxon>
    </lineage>
</organism>
<gene>
    <name evidence="2" type="ORF">MGL_1327</name>
</gene>
<dbReference type="KEGG" id="mgl:MGL_1327"/>
<evidence type="ECO:0000313" key="2">
    <source>
        <dbReference type="EMBL" id="EDP43930.1"/>
    </source>
</evidence>
<name>A8PX51_MALGO</name>
<comment type="caution">
    <text evidence="2">The sequence shown here is derived from an EMBL/GenBank/DDBJ whole genome shotgun (WGS) entry which is preliminary data.</text>
</comment>
<dbReference type="RefSeq" id="XP_001731144.1">
    <property type="nucleotide sequence ID" value="XM_001731092.1"/>
</dbReference>
<dbReference type="EMBL" id="AAYY01000004">
    <property type="protein sequence ID" value="EDP43930.1"/>
    <property type="molecule type" value="Genomic_DNA"/>
</dbReference>
<sequence>MSSSMPSSTEMASSPIKYSPPSLKAHEQEETPFENEAFKNLKSQDTEGAEPVAIIESQPQMRDFRKENTVFVPSTVLRRQRQQHASTVRQKF</sequence>